<sequence>MPTHCILDAETVAKSFPQLLCFSGKRNPSAADPTVEVVKNQYYLVLISENFRELCAALMSIRSDKFTIKSDP</sequence>
<keyword evidence="2" id="KW-1185">Reference proteome</keyword>
<gene>
    <name evidence="1" type="ORF">Tco_0991926</name>
</gene>
<dbReference type="Proteomes" id="UP001151760">
    <property type="component" value="Unassembled WGS sequence"/>
</dbReference>
<dbReference type="EMBL" id="BQNB010016884">
    <property type="protein sequence ID" value="GJT56872.1"/>
    <property type="molecule type" value="Genomic_DNA"/>
</dbReference>
<reference evidence="1" key="2">
    <citation type="submission" date="2022-01" db="EMBL/GenBank/DDBJ databases">
        <authorList>
            <person name="Yamashiro T."/>
            <person name="Shiraishi A."/>
            <person name="Satake H."/>
            <person name="Nakayama K."/>
        </authorList>
    </citation>
    <scope>NUCLEOTIDE SEQUENCE</scope>
</reference>
<comment type="caution">
    <text evidence="1">The sequence shown here is derived from an EMBL/GenBank/DDBJ whole genome shotgun (WGS) entry which is preliminary data.</text>
</comment>
<evidence type="ECO:0000313" key="2">
    <source>
        <dbReference type="Proteomes" id="UP001151760"/>
    </source>
</evidence>
<accession>A0ABQ5F254</accession>
<proteinExistence type="predicted"/>
<organism evidence="1 2">
    <name type="scientific">Tanacetum coccineum</name>
    <dbReference type="NCBI Taxonomy" id="301880"/>
    <lineage>
        <taxon>Eukaryota</taxon>
        <taxon>Viridiplantae</taxon>
        <taxon>Streptophyta</taxon>
        <taxon>Embryophyta</taxon>
        <taxon>Tracheophyta</taxon>
        <taxon>Spermatophyta</taxon>
        <taxon>Magnoliopsida</taxon>
        <taxon>eudicotyledons</taxon>
        <taxon>Gunneridae</taxon>
        <taxon>Pentapetalae</taxon>
        <taxon>asterids</taxon>
        <taxon>campanulids</taxon>
        <taxon>Asterales</taxon>
        <taxon>Asteraceae</taxon>
        <taxon>Asteroideae</taxon>
        <taxon>Anthemideae</taxon>
        <taxon>Anthemidinae</taxon>
        <taxon>Tanacetum</taxon>
    </lineage>
</organism>
<protein>
    <submittedName>
        <fullName evidence="1">Uncharacterized protein</fullName>
    </submittedName>
</protein>
<name>A0ABQ5F254_9ASTR</name>
<evidence type="ECO:0000313" key="1">
    <source>
        <dbReference type="EMBL" id="GJT56872.1"/>
    </source>
</evidence>
<reference evidence="1" key="1">
    <citation type="journal article" date="2022" name="Int. J. Mol. Sci.">
        <title>Draft Genome of Tanacetum Coccineum: Genomic Comparison of Closely Related Tanacetum-Family Plants.</title>
        <authorList>
            <person name="Yamashiro T."/>
            <person name="Shiraishi A."/>
            <person name="Nakayama K."/>
            <person name="Satake H."/>
        </authorList>
    </citation>
    <scope>NUCLEOTIDE SEQUENCE</scope>
</reference>